<dbReference type="KEGG" id="kmr:108229303"/>
<evidence type="ECO:0000256" key="4">
    <source>
        <dbReference type="ARBA" id="ARBA00023004"/>
    </source>
</evidence>
<keyword evidence="4" id="KW-0408">Iron</keyword>
<dbReference type="OrthoDB" id="2789670at2759"/>
<accession>A0A2L0EBU1</accession>
<dbReference type="SUPFAM" id="SSF48264">
    <property type="entry name" value="Cytochrome P450"/>
    <property type="match status" value="1"/>
</dbReference>
<reference evidence="6" key="1">
    <citation type="submission" date="2017-06" db="EMBL/GenBank/DDBJ databases">
        <authorList>
            <person name="Kim H.J."/>
            <person name="Triplett B.A."/>
        </authorList>
    </citation>
    <scope>NUCLEOTIDE SEQUENCE</scope>
</reference>
<dbReference type="PANTHER" id="PTHR24300:SF319">
    <property type="entry name" value="CYTOCHROME P450, FAMILY 2, SUBFAMILY AC, POLYPEPTIDE 1"/>
    <property type="match status" value="1"/>
</dbReference>
<evidence type="ECO:0000256" key="3">
    <source>
        <dbReference type="ARBA" id="ARBA00022723"/>
    </source>
</evidence>
<keyword evidence="3" id="KW-0479">Metal-binding</keyword>
<dbReference type="Gene3D" id="1.10.630.10">
    <property type="entry name" value="Cytochrome P450"/>
    <property type="match status" value="1"/>
</dbReference>
<keyword evidence="5" id="KW-1133">Transmembrane helix</keyword>
<comment type="similarity">
    <text evidence="2">Belongs to the cytochrome P450 family.</text>
</comment>
<protein>
    <submittedName>
        <fullName evidence="6">Cytochrome p450 CYP2K52</fullName>
    </submittedName>
</protein>
<dbReference type="FunFam" id="1.10.630.10:FF:000176">
    <property type="entry name" value="Uncharacterized protein"/>
    <property type="match status" value="1"/>
</dbReference>
<reference evidence="6" key="2">
    <citation type="journal article" date="2018" name="BMC Genomics">
        <title>Identification of 74 cytochrome P450 genes and co-localized cytochrome P450 genes of the CYP2K, CYP5A, and CYP46A subfamilies in the mangrove killifish Kryptolebias marmoratus.</title>
        <authorList>
            <person name="Lee B.Y."/>
            <person name="Kim D.H."/>
            <person name="Kim H.S."/>
            <person name="Kim B.M."/>
            <person name="Han J."/>
            <person name="Lee J.S."/>
        </authorList>
    </citation>
    <scope>NUCLEOTIDE SEQUENCE</scope>
</reference>
<dbReference type="GO" id="GO:0006082">
    <property type="term" value="P:organic acid metabolic process"/>
    <property type="evidence" value="ECO:0007669"/>
    <property type="project" value="TreeGrafter"/>
</dbReference>
<proteinExistence type="evidence at transcript level"/>
<dbReference type="GO" id="GO:0016712">
    <property type="term" value="F:oxidoreductase activity, acting on paired donors, with incorporation or reduction of molecular oxygen, reduced flavin or flavoprotein as one donor, and incorporation of one atom of oxygen"/>
    <property type="evidence" value="ECO:0007669"/>
    <property type="project" value="TreeGrafter"/>
</dbReference>
<keyword evidence="5" id="KW-0812">Transmembrane</keyword>
<dbReference type="InterPro" id="IPR001128">
    <property type="entry name" value="Cyt_P450"/>
</dbReference>
<evidence type="ECO:0000256" key="5">
    <source>
        <dbReference type="SAM" id="Phobius"/>
    </source>
</evidence>
<evidence type="ECO:0000313" key="6">
    <source>
        <dbReference type="EMBL" id="AUX14898.1"/>
    </source>
</evidence>
<feature type="transmembrane region" description="Helical" evidence="5">
    <location>
        <begin position="6"/>
        <end position="27"/>
    </location>
</feature>
<organism evidence="6">
    <name type="scientific">Kryptolebias marmoratus</name>
    <name type="common">Mangrove killifish</name>
    <name type="synonym">Rivulus marmoratus</name>
    <dbReference type="NCBI Taxonomy" id="37003"/>
    <lineage>
        <taxon>Eukaryota</taxon>
        <taxon>Metazoa</taxon>
        <taxon>Chordata</taxon>
        <taxon>Craniata</taxon>
        <taxon>Vertebrata</taxon>
        <taxon>Euteleostomi</taxon>
        <taxon>Actinopterygii</taxon>
        <taxon>Neopterygii</taxon>
        <taxon>Teleostei</taxon>
        <taxon>Neoteleostei</taxon>
        <taxon>Acanthomorphata</taxon>
        <taxon>Ovalentaria</taxon>
        <taxon>Atherinomorphae</taxon>
        <taxon>Cyprinodontiformes</taxon>
        <taxon>Rivulidae</taxon>
        <taxon>Kryptolebias</taxon>
    </lineage>
</organism>
<dbReference type="PRINTS" id="PR00385">
    <property type="entry name" value="P450"/>
</dbReference>
<dbReference type="InterPro" id="IPR036396">
    <property type="entry name" value="Cyt_P450_sf"/>
</dbReference>
<dbReference type="GO" id="GO:0005737">
    <property type="term" value="C:cytoplasm"/>
    <property type="evidence" value="ECO:0007669"/>
    <property type="project" value="TreeGrafter"/>
</dbReference>
<dbReference type="RefSeq" id="XP_037834550.1">
    <property type="nucleotide sequence ID" value="XM_037978622.1"/>
</dbReference>
<dbReference type="InterPro" id="IPR002401">
    <property type="entry name" value="Cyt_P450_E_grp-I"/>
</dbReference>
<evidence type="ECO:0000256" key="1">
    <source>
        <dbReference type="ARBA" id="ARBA00001971"/>
    </source>
</evidence>
<dbReference type="PRINTS" id="PR00463">
    <property type="entry name" value="EP450I"/>
</dbReference>
<dbReference type="GO" id="GO:0020037">
    <property type="term" value="F:heme binding"/>
    <property type="evidence" value="ECO:0007669"/>
    <property type="project" value="InterPro"/>
</dbReference>
<dbReference type="GO" id="GO:0006805">
    <property type="term" value="P:xenobiotic metabolic process"/>
    <property type="evidence" value="ECO:0007669"/>
    <property type="project" value="TreeGrafter"/>
</dbReference>
<dbReference type="GO" id="GO:0005506">
    <property type="term" value="F:iron ion binding"/>
    <property type="evidence" value="ECO:0007669"/>
    <property type="project" value="InterPro"/>
</dbReference>
<feature type="transmembrane region" description="Helical" evidence="5">
    <location>
        <begin position="214"/>
        <end position="232"/>
    </location>
</feature>
<keyword evidence="5" id="KW-0472">Membrane</keyword>
<evidence type="ECO:0000256" key="2">
    <source>
        <dbReference type="ARBA" id="ARBA00010617"/>
    </source>
</evidence>
<name>A0A2L0EBU1_KRYMA</name>
<sequence length="449" mass="51317">MLEDIFQSPTSVSLFGVFVALLLLHLLHSTFSSQKRPEPPGPRPLPVFGNLFQVDLKRLDQSLFNLSKTYGPVFQVYFGPKKVVVLAGYRTVKEALLNQADEFGNREITPIFYDFSEGHGIVFSNGDSWKEMRRFALSTLKDFGMGRKMSEEIIIEECGYLIKEMEQYGGESFNNTQAISYTASNVISALMFAKRFEYKDPVFQSMVEKDKQNIHLAGSASIMIYNFIPWLGPLLKNRRTMLKNFIDGRADIWRKIEELKETLDPEVCRCLVDAFLIRKKQLEDSKIKNSHYHDNNLLYSIQGLFVAGTDTTATTLKWGLLYLTKFPHIQDRIQEKLSRVVGSCQVRIEDRKNLPYTDAVIHETQRFANIGPLALPHTTTKDVTLQGYFIKKGTTVLTVLTSVLYDENEWESPHSFNPSHFLDDEGKFIRRDAFMPFSAGTLLDLGISL</sequence>
<dbReference type="AlphaFoldDB" id="A0A2L0EBU1"/>
<dbReference type="EMBL" id="MF326103">
    <property type="protein sequence ID" value="AUX14898.1"/>
    <property type="molecule type" value="mRNA"/>
</dbReference>
<comment type="cofactor">
    <cofactor evidence="1">
        <name>heme</name>
        <dbReference type="ChEBI" id="CHEBI:30413"/>
    </cofactor>
</comment>
<dbReference type="Pfam" id="PF00067">
    <property type="entry name" value="p450"/>
    <property type="match status" value="1"/>
</dbReference>
<dbReference type="GeneID" id="108229303"/>
<dbReference type="InterPro" id="IPR050182">
    <property type="entry name" value="Cytochrome_P450_fam2"/>
</dbReference>
<dbReference type="PANTHER" id="PTHR24300">
    <property type="entry name" value="CYTOCHROME P450 508A4-RELATED"/>
    <property type="match status" value="1"/>
</dbReference>